<protein>
    <recommendedName>
        <fullName evidence="3">L-ascorbate metabolism protein UlaG, beta-lactamase superfamily</fullName>
    </recommendedName>
</protein>
<dbReference type="PANTHER" id="PTHR43546">
    <property type="entry name" value="UPF0173 METAL-DEPENDENT HYDROLASE MJ1163-RELATED"/>
    <property type="match status" value="1"/>
</dbReference>
<organism evidence="1 2">
    <name type="scientific">Halarchaeum grantii</name>
    <dbReference type="NCBI Taxonomy" id="1193105"/>
    <lineage>
        <taxon>Archaea</taxon>
        <taxon>Methanobacteriati</taxon>
        <taxon>Methanobacteriota</taxon>
        <taxon>Stenosarchaea group</taxon>
        <taxon>Halobacteria</taxon>
        <taxon>Halobacteriales</taxon>
        <taxon>Halobacteriaceae</taxon>
    </lineage>
</organism>
<dbReference type="InterPro" id="IPR036866">
    <property type="entry name" value="RibonucZ/Hydroxyglut_hydro"/>
</dbReference>
<name>A0A830EY78_9EURY</name>
<evidence type="ECO:0000313" key="1">
    <source>
        <dbReference type="EMBL" id="GGL22222.1"/>
    </source>
</evidence>
<dbReference type="Pfam" id="PF13483">
    <property type="entry name" value="Lactamase_B_3"/>
    <property type="match status" value="1"/>
</dbReference>
<dbReference type="OrthoDB" id="337606at2157"/>
<proteinExistence type="predicted"/>
<gene>
    <name evidence="1" type="ORF">GCM10009037_01970</name>
</gene>
<reference evidence="1 2" key="1">
    <citation type="journal article" date="2019" name="Int. J. Syst. Evol. Microbiol.">
        <title>The Global Catalogue of Microorganisms (GCM) 10K type strain sequencing project: providing services to taxonomists for standard genome sequencing and annotation.</title>
        <authorList>
            <consortium name="The Broad Institute Genomics Platform"/>
            <consortium name="The Broad Institute Genome Sequencing Center for Infectious Disease"/>
            <person name="Wu L."/>
            <person name="Ma J."/>
        </authorList>
    </citation>
    <scope>NUCLEOTIDE SEQUENCE [LARGE SCALE GENOMIC DNA]</scope>
    <source>
        <strain evidence="1 2">JCM 19585</strain>
    </source>
</reference>
<dbReference type="AlphaFoldDB" id="A0A830EY78"/>
<comment type="caution">
    <text evidence="1">The sequence shown here is derived from an EMBL/GenBank/DDBJ whole genome shotgun (WGS) entry which is preliminary data.</text>
</comment>
<evidence type="ECO:0008006" key="3">
    <source>
        <dbReference type="Google" id="ProtNLM"/>
    </source>
</evidence>
<dbReference type="EMBL" id="BMPF01000001">
    <property type="protein sequence ID" value="GGL22222.1"/>
    <property type="molecule type" value="Genomic_DNA"/>
</dbReference>
<dbReference type="Proteomes" id="UP000628840">
    <property type="component" value="Unassembled WGS sequence"/>
</dbReference>
<dbReference type="SUPFAM" id="SSF56281">
    <property type="entry name" value="Metallo-hydrolase/oxidoreductase"/>
    <property type="match status" value="1"/>
</dbReference>
<accession>A0A830EY78</accession>
<dbReference type="RefSeq" id="WP_188876664.1">
    <property type="nucleotide sequence ID" value="NZ_BMPF01000001.1"/>
</dbReference>
<dbReference type="InterPro" id="IPR050114">
    <property type="entry name" value="UPF0173_UPF0282_UlaG_hydrolase"/>
</dbReference>
<sequence>MTVTFGSHTLEWLGYACARVETADGTVVYTDPGRYGTLDGAWDDDYGTHPHPHGRAYDARDGDVVLVTHDHHYDDEGVRRVATSDATVVVYEGVSAEGVRESSGRDVAEPEDLDYEIERVAYGDHLDVAGVGIDVVPAYNRADGPRDDHPYEFGCGYRFVLDERAYFWTGDSDVVDEHGDLDVDVLLPSIAQSFTMDRHGAADLAHDLRPDLVLPIHYNTFGALAADDEAFAADVASRGVPVVLDRPREGE</sequence>
<keyword evidence="2" id="KW-1185">Reference proteome</keyword>
<dbReference type="Gene3D" id="3.60.15.10">
    <property type="entry name" value="Ribonuclease Z/Hydroxyacylglutathione hydrolase-like"/>
    <property type="match status" value="1"/>
</dbReference>
<evidence type="ECO:0000313" key="2">
    <source>
        <dbReference type="Proteomes" id="UP000628840"/>
    </source>
</evidence>
<dbReference type="PANTHER" id="PTHR43546:SF8">
    <property type="entry name" value="METALLO-BETA-LACTAMASE DOMAIN-CONTAINING PROTEIN"/>
    <property type="match status" value="1"/>
</dbReference>